<name>A0A6G9YRQ6_9NOCA</name>
<protein>
    <submittedName>
        <fullName evidence="1">Uncharacterized protein</fullName>
    </submittedName>
</protein>
<dbReference type="RefSeq" id="WP_167478071.1">
    <property type="nucleotide sequence ID" value="NZ_CP046172.1"/>
</dbReference>
<accession>A0A6G9YRQ6</accession>
<keyword evidence="2" id="KW-1185">Reference proteome</keyword>
<sequence>MSIGTYKYKSEFARRYFSEGKEKGIAKGKLEEAAKLLLVVLHERGIRVTKKAEARINECQDLGQLETWIFHAASANNLAEVRIS</sequence>
<dbReference type="AlphaFoldDB" id="A0A6G9YRQ6"/>
<gene>
    <name evidence="1" type="ORF">F5544_40430</name>
</gene>
<dbReference type="Proteomes" id="UP000503540">
    <property type="component" value="Chromosome"/>
</dbReference>
<evidence type="ECO:0000313" key="2">
    <source>
        <dbReference type="Proteomes" id="UP000503540"/>
    </source>
</evidence>
<reference evidence="1 2" key="1">
    <citation type="journal article" date="2019" name="ACS Chem. Biol.">
        <title>Identification and Mobilization of a Cryptic Antibiotic Biosynthesis Gene Locus from a Human-Pathogenic Nocardia Isolate.</title>
        <authorList>
            <person name="Herisse M."/>
            <person name="Ishida K."/>
            <person name="Porter J.L."/>
            <person name="Howden B."/>
            <person name="Hertweck C."/>
            <person name="Stinear T.P."/>
            <person name="Pidot S.J."/>
        </authorList>
    </citation>
    <scope>NUCLEOTIDE SEQUENCE [LARGE SCALE GENOMIC DNA]</scope>
    <source>
        <strain evidence="1 2">AUSMDU00012717</strain>
    </source>
</reference>
<organism evidence="1 2">
    <name type="scientific">Nocardia arthritidis</name>
    <dbReference type="NCBI Taxonomy" id="228602"/>
    <lineage>
        <taxon>Bacteria</taxon>
        <taxon>Bacillati</taxon>
        <taxon>Actinomycetota</taxon>
        <taxon>Actinomycetes</taxon>
        <taxon>Mycobacteriales</taxon>
        <taxon>Nocardiaceae</taxon>
        <taxon>Nocardia</taxon>
    </lineage>
</organism>
<proteinExistence type="predicted"/>
<dbReference type="KEGG" id="nah:F5544_40430"/>
<dbReference type="EMBL" id="CP046172">
    <property type="protein sequence ID" value="QIS15902.1"/>
    <property type="molecule type" value="Genomic_DNA"/>
</dbReference>
<evidence type="ECO:0000313" key="1">
    <source>
        <dbReference type="EMBL" id="QIS15902.1"/>
    </source>
</evidence>